<protein>
    <submittedName>
        <fullName evidence="6">Uncharacterized protein</fullName>
    </submittedName>
</protein>
<dbReference type="Proteomes" id="UP000465266">
    <property type="component" value="Unassembled WGS sequence"/>
</dbReference>
<sequence>MRLARRPGVLLYAALLNIILRNDDHLSLRVAYLEDRLQHLSSQVPLSATALGTSASSGPVLDTGTSSAASELPIPPTSHGTDRFEWVIYPVQQQENLLAVKEVAIFYAGDPDTLDTIKYDAFGDQVKSNTFTAHHKVDPVTNELVVFGYEAKGLATLNIVTDALDAQGRNTEALWLESPGCDFIHGCAITINFIVLFIWPFETRMGRLKEGSHYWSWHYERPAFIVVPQRPGAPQSAWETEDGKIYEEGSQVHDNAFPFFPPKDGRMPSPDSKADFVRWEFDLSKPTSTTISHPTVVLDLPSEFPRIDESSYIGYTSSFEDEYL</sequence>
<dbReference type="PANTHER" id="PTHR10543:SF89">
    <property type="entry name" value="CAROTENOID 9,10(9',10')-CLEAVAGE DIOXYGENASE 1"/>
    <property type="match status" value="1"/>
</dbReference>
<organism evidence="6 7">
    <name type="scientific">Aspergillus udagawae</name>
    <dbReference type="NCBI Taxonomy" id="91492"/>
    <lineage>
        <taxon>Eukaryota</taxon>
        <taxon>Fungi</taxon>
        <taxon>Dikarya</taxon>
        <taxon>Ascomycota</taxon>
        <taxon>Pezizomycotina</taxon>
        <taxon>Eurotiomycetes</taxon>
        <taxon>Eurotiomycetidae</taxon>
        <taxon>Eurotiales</taxon>
        <taxon>Aspergillaceae</taxon>
        <taxon>Aspergillus</taxon>
        <taxon>Aspergillus subgen. Fumigati</taxon>
    </lineage>
</organism>
<dbReference type="PANTHER" id="PTHR10543">
    <property type="entry name" value="BETA-CAROTENE DIOXYGENASE"/>
    <property type="match status" value="1"/>
</dbReference>
<keyword evidence="7" id="KW-1185">Reference proteome</keyword>
<dbReference type="InterPro" id="IPR004294">
    <property type="entry name" value="Carotenoid_Oase"/>
</dbReference>
<gene>
    <name evidence="6" type="ORF">IFM53868_06537</name>
</gene>
<evidence type="ECO:0000256" key="2">
    <source>
        <dbReference type="ARBA" id="ARBA00006787"/>
    </source>
</evidence>
<evidence type="ECO:0000256" key="5">
    <source>
        <dbReference type="ARBA" id="ARBA00023004"/>
    </source>
</evidence>
<comment type="similarity">
    <text evidence="2">Belongs to the carotenoid oxygenase family.</text>
</comment>
<accession>A0ABQ1B0L7</accession>
<keyword evidence="4" id="KW-0560">Oxidoreductase</keyword>
<proteinExistence type="inferred from homology"/>
<evidence type="ECO:0000256" key="4">
    <source>
        <dbReference type="ARBA" id="ARBA00023002"/>
    </source>
</evidence>
<keyword evidence="3" id="KW-0479">Metal-binding</keyword>
<reference evidence="6 7" key="1">
    <citation type="submission" date="2020-01" db="EMBL/GenBank/DDBJ databases">
        <title>Draft genome sequence of Aspergillus udagawae IFM 53868.</title>
        <authorList>
            <person name="Takahashi H."/>
            <person name="Yaguchi T."/>
        </authorList>
    </citation>
    <scope>NUCLEOTIDE SEQUENCE [LARGE SCALE GENOMIC DNA]</scope>
    <source>
        <strain evidence="6 7">IFM 53868</strain>
    </source>
</reference>
<evidence type="ECO:0000256" key="3">
    <source>
        <dbReference type="ARBA" id="ARBA00022723"/>
    </source>
</evidence>
<keyword evidence="5" id="KW-0408">Iron</keyword>
<evidence type="ECO:0000313" key="7">
    <source>
        <dbReference type="Proteomes" id="UP000465266"/>
    </source>
</evidence>
<dbReference type="EMBL" id="BLKG01000075">
    <property type="protein sequence ID" value="GFF91530.1"/>
    <property type="molecule type" value="Genomic_DNA"/>
</dbReference>
<comment type="cofactor">
    <cofactor evidence="1">
        <name>Fe(2+)</name>
        <dbReference type="ChEBI" id="CHEBI:29033"/>
    </cofactor>
</comment>
<evidence type="ECO:0000313" key="6">
    <source>
        <dbReference type="EMBL" id="GFF91530.1"/>
    </source>
</evidence>
<name>A0ABQ1B0L7_9EURO</name>
<dbReference type="Pfam" id="PF03055">
    <property type="entry name" value="RPE65"/>
    <property type="match status" value="1"/>
</dbReference>
<evidence type="ECO:0000256" key="1">
    <source>
        <dbReference type="ARBA" id="ARBA00001954"/>
    </source>
</evidence>
<comment type="caution">
    <text evidence="6">The sequence shown here is derived from an EMBL/GenBank/DDBJ whole genome shotgun (WGS) entry which is preliminary data.</text>
</comment>